<dbReference type="PRINTS" id="PR00620">
    <property type="entry name" value="HISTONEH2A"/>
</dbReference>
<evidence type="ECO:0000256" key="1">
    <source>
        <dbReference type="ARBA" id="ARBA00004123"/>
    </source>
</evidence>
<name>A0A9P7S2S2_9AGAR</name>
<dbReference type="Gene3D" id="1.10.20.10">
    <property type="entry name" value="Histone, subunit A"/>
    <property type="match status" value="1"/>
</dbReference>
<dbReference type="OrthoDB" id="9421954at2759"/>
<evidence type="ECO:0000256" key="6">
    <source>
        <dbReference type="ARBA" id="ARBA00023125"/>
    </source>
</evidence>
<dbReference type="GO" id="GO:0046982">
    <property type="term" value="F:protein heterodimerization activity"/>
    <property type="evidence" value="ECO:0007669"/>
    <property type="project" value="InterPro"/>
</dbReference>
<evidence type="ECO:0000256" key="5">
    <source>
        <dbReference type="ARBA" id="ARBA00022990"/>
    </source>
</evidence>
<protein>
    <recommendedName>
        <fullName evidence="9">Histone H2A</fullName>
    </recommendedName>
</protein>
<reference evidence="13" key="1">
    <citation type="journal article" date="2021" name="Genome Biol. Evol.">
        <title>The assembled and annotated genome of the fairy-ring fungus Marasmius oreades.</title>
        <authorList>
            <person name="Hiltunen M."/>
            <person name="Ament-Velasquez S.L."/>
            <person name="Johannesson H."/>
        </authorList>
    </citation>
    <scope>NUCLEOTIDE SEQUENCE</scope>
    <source>
        <strain evidence="13">03SP1</strain>
    </source>
</reference>
<feature type="compositionally biased region" description="Polar residues" evidence="10">
    <location>
        <begin position="1"/>
        <end position="17"/>
    </location>
</feature>
<dbReference type="Pfam" id="PF16211">
    <property type="entry name" value="Histone_H2A_C"/>
    <property type="match status" value="1"/>
</dbReference>
<keyword evidence="6 9" id="KW-0238">DNA-binding</keyword>
<feature type="domain" description="Core Histone H2A/H2B/H3" evidence="11">
    <location>
        <begin position="40"/>
        <end position="111"/>
    </location>
</feature>
<sequence length="156" mass="16966">MPSKPGSRSSTQHSASQGRGKGKVTLSIVDQPTVKPTGNKTKRAGLQFPVTRIHRRLKVATEKPRVSFGSAVYTASVLEYLVAEMVELAGNACRDVSKVRITPCHLQLAVRNDDELNHLLKDVVIVEGGVLPHIAPELLKKTGTTNKVKVKHSQEV</sequence>
<dbReference type="GO" id="GO:0003677">
    <property type="term" value="F:DNA binding"/>
    <property type="evidence" value="ECO:0007669"/>
    <property type="project" value="UniProtKB-KW"/>
</dbReference>
<dbReference type="InterPro" id="IPR002119">
    <property type="entry name" value="Histone_H2A"/>
</dbReference>
<dbReference type="GO" id="GO:0000786">
    <property type="term" value="C:nucleosome"/>
    <property type="evidence" value="ECO:0007669"/>
    <property type="project" value="UniProtKB-KW"/>
</dbReference>
<dbReference type="InterPro" id="IPR007125">
    <property type="entry name" value="H2A/H2B/H3"/>
</dbReference>
<dbReference type="SMART" id="SM00414">
    <property type="entry name" value="H2A"/>
    <property type="match status" value="1"/>
</dbReference>
<dbReference type="KEGG" id="more:E1B28_007325"/>
<feature type="region of interest" description="Disordered" evidence="10">
    <location>
        <begin position="1"/>
        <end position="25"/>
    </location>
</feature>
<evidence type="ECO:0000256" key="3">
    <source>
        <dbReference type="ARBA" id="ARBA00010691"/>
    </source>
</evidence>
<keyword evidence="5" id="KW-0007">Acetylation</keyword>
<comment type="similarity">
    <text evidence="3 9">Belongs to the histone H2A family.</text>
</comment>
<evidence type="ECO:0000256" key="9">
    <source>
        <dbReference type="RuleBase" id="RU003767"/>
    </source>
</evidence>
<evidence type="ECO:0000259" key="12">
    <source>
        <dbReference type="Pfam" id="PF16211"/>
    </source>
</evidence>
<comment type="subunit">
    <text evidence="9">The nucleosome is a histone octamer containing two molecules each of H2A, H2B, H3 and H4 assembled in one H3-H4 heterotetramer and two H2A-H2B heterodimers. The octamer wraps approximately 147 bp of DNA.</text>
</comment>
<dbReference type="InterPro" id="IPR009072">
    <property type="entry name" value="Histone-fold"/>
</dbReference>
<evidence type="ECO:0000256" key="8">
    <source>
        <dbReference type="ARBA" id="ARBA00023269"/>
    </source>
</evidence>
<keyword evidence="8 9" id="KW-0544">Nucleosome core</keyword>
<dbReference type="GO" id="GO:0030527">
    <property type="term" value="F:structural constituent of chromatin"/>
    <property type="evidence" value="ECO:0007669"/>
    <property type="project" value="InterPro"/>
</dbReference>
<dbReference type="SUPFAM" id="SSF47113">
    <property type="entry name" value="Histone-fold"/>
    <property type="match status" value="1"/>
</dbReference>
<accession>A0A9P7S2S2</accession>
<dbReference type="GO" id="GO:0005634">
    <property type="term" value="C:nucleus"/>
    <property type="evidence" value="ECO:0007669"/>
    <property type="project" value="UniProtKB-SubCell"/>
</dbReference>
<dbReference type="InterPro" id="IPR032458">
    <property type="entry name" value="Histone_H2A_CS"/>
</dbReference>
<dbReference type="RefSeq" id="XP_043010136.1">
    <property type="nucleotide sequence ID" value="XM_043152051.1"/>
</dbReference>
<comment type="caution">
    <text evidence="13">The sequence shown here is derived from an EMBL/GenBank/DDBJ whole genome shotgun (WGS) entry which is preliminary data.</text>
</comment>
<dbReference type="GeneID" id="66076401"/>
<evidence type="ECO:0000259" key="11">
    <source>
        <dbReference type="Pfam" id="PF00125"/>
    </source>
</evidence>
<keyword evidence="4 9" id="KW-0158">Chromosome</keyword>
<dbReference type="EMBL" id="CM032184">
    <property type="protein sequence ID" value="KAG7093666.1"/>
    <property type="molecule type" value="Genomic_DNA"/>
</dbReference>
<keyword evidence="7 9" id="KW-0539">Nucleus</keyword>
<comment type="subcellular location">
    <subcellularLocation>
        <location evidence="2">Chromosome</location>
    </subcellularLocation>
    <subcellularLocation>
        <location evidence="1 9">Nucleus</location>
    </subcellularLocation>
</comment>
<feature type="domain" description="Histone H2A C-terminal" evidence="12">
    <location>
        <begin position="114"/>
        <end position="144"/>
    </location>
</feature>
<dbReference type="PROSITE" id="PS00046">
    <property type="entry name" value="HISTONE_H2A"/>
    <property type="match status" value="1"/>
</dbReference>
<keyword evidence="14" id="KW-1185">Reference proteome</keyword>
<proteinExistence type="inferred from homology"/>
<gene>
    <name evidence="13" type="ORF">E1B28_007325</name>
</gene>
<dbReference type="PANTHER" id="PTHR23430">
    <property type="entry name" value="HISTONE H2A"/>
    <property type="match status" value="1"/>
</dbReference>
<dbReference type="InterPro" id="IPR032454">
    <property type="entry name" value="Histone_H2A_C"/>
</dbReference>
<dbReference type="CDD" id="cd00074">
    <property type="entry name" value="HFD_H2A"/>
    <property type="match status" value="1"/>
</dbReference>
<evidence type="ECO:0000256" key="7">
    <source>
        <dbReference type="ARBA" id="ARBA00023242"/>
    </source>
</evidence>
<evidence type="ECO:0000256" key="4">
    <source>
        <dbReference type="ARBA" id="ARBA00022454"/>
    </source>
</evidence>
<dbReference type="Proteomes" id="UP001049176">
    <property type="component" value="Chromosome 4"/>
</dbReference>
<evidence type="ECO:0000256" key="2">
    <source>
        <dbReference type="ARBA" id="ARBA00004286"/>
    </source>
</evidence>
<evidence type="ECO:0000313" key="14">
    <source>
        <dbReference type="Proteomes" id="UP001049176"/>
    </source>
</evidence>
<evidence type="ECO:0000256" key="10">
    <source>
        <dbReference type="SAM" id="MobiDB-lite"/>
    </source>
</evidence>
<dbReference type="Pfam" id="PF00125">
    <property type="entry name" value="Histone"/>
    <property type="match status" value="1"/>
</dbReference>
<dbReference type="AlphaFoldDB" id="A0A9P7S2S2"/>
<evidence type="ECO:0000313" key="13">
    <source>
        <dbReference type="EMBL" id="KAG7093666.1"/>
    </source>
</evidence>
<organism evidence="13 14">
    <name type="scientific">Marasmius oreades</name>
    <name type="common">fairy-ring Marasmius</name>
    <dbReference type="NCBI Taxonomy" id="181124"/>
    <lineage>
        <taxon>Eukaryota</taxon>
        <taxon>Fungi</taxon>
        <taxon>Dikarya</taxon>
        <taxon>Basidiomycota</taxon>
        <taxon>Agaricomycotina</taxon>
        <taxon>Agaricomycetes</taxon>
        <taxon>Agaricomycetidae</taxon>
        <taxon>Agaricales</taxon>
        <taxon>Marasmiineae</taxon>
        <taxon>Marasmiaceae</taxon>
        <taxon>Marasmius</taxon>
    </lineage>
</organism>